<evidence type="ECO:0000256" key="9">
    <source>
        <dbReference type="ARBA" id="ARBA00023004"/>
    </source>
</evidence>
<evidence type="ECO:0000256" key="2">
    <source>
        <dbReference type="ARBA" id="ARBA00001843"/>
    </source>
</evidence>
<feature type="active site" description="Proton acceptor" evidence="10">
    <location>
        <position position="189"/>
    </location>
</feature>
<evidence type="ECO:0000313" key="12">
    <source>
        <dbReference type="EMBL" id="GEQ73151.1"/>
    </source>
</evidence>
<organism evidence="12 13">
    <name type="scientific">Comamonas testosteroni</name>
    <name type="common">Pseudomonas testosteroni</name>
    <dbReference type="NCBI Taxonomy" id="285"/>
    <lineage>
        <taxon>Bacteria</taxon>
        <taxon>Pseudomonadati</taxon>
        <taxon>Pseudomonadota</taxon>
        <taxon>Betaproteobacteria</taxon>
        <taxon>Burkholderiales</taxon>
        <taxon>Comamonadaceae</taxon>
        <taxon>Comamonas</taxon>
    </lineage>
</organism>
<accession>A0A5A7M843</accession>
<dbReference type="GO" id="GO:0019380">
    <property type="term" value="P:3-phenylpropionate catabolic process"/>
    <property type="evidence" value="ECO:0007669"/>
    <property type="project" value="UniProtKB-UniRule"/>
</dbReference>
<evidence type="ECO:0000256" key="4">
    <source>
        <dbReference type="ARBA" id="ARBA00007030"/>
    </source>
</evidence>
<dbReference type="RefSeq" id="WP_238707528.1">
    <property type="nucleotide sequence ID" value="NZ_BKBW01000001.1"/>
</dbReference>
<comment type="pathway">
    <text evidence="3 10">Aromatic compound metabolism; 3-phenylpropanoate degradation.</text>
</comment>
<comment type="caution">
    <text evidence="12">The sequence shown here is derived from an EMBL/GenBank/DDBJ whole genome shotgun (WGS) entry which is preliminary data.</text>
</comment>
<evidence type="ECO:0000259" key="11">
    <source>
        <dbReference type="Pfam" id="PF02900"/>
    </source>
</evidence>
<dbReference type="NCBIfam" id="NF009910">
    <property type="entry name" value="PRK13370.1-4"/>
    <property type="match status" value="1"/>
</dbReference>
<comment type="similarity">
    <text evidence="4 10">Belongs to the LigB/MhpB extradiol dioxygenase family.</text>
</comment>
<dbReference type="HAMAP" id="MF_01653">
    <property type="entry name" value="MhpB"/>
    <property type="match status" value="1"/>
</dbReference>
<dbReference type="Proteomes" id="UP000323105">
    <property type="component" value="Unassembled WGS sequence"/>
</dbReference>
<gene>
    <name evidence="10 12" type="primary">mhpB</name>
    <name evidence="12" type="ORF">CTTA_0156</name>
</gene>
<name>A0A5A7M843_COMTE</name>
<evidence type="ECO:0000256" key="1">
    <source>
        <dbReference type="ARBA" id="ARBA00001748"/>
    </source>
</evidence>
<evidence type="ECO:0000256" key="10">
    <source>
        <dbReference type="HAMAP-Rule" id="MF_01653"/>
    </source>
</evidence>
<reference evidence="12 13" key="1">
    <citation type="journal article" date="2019" name="Microbiol. Resour. Announc.">
        <title>Draft Genome Sequence of Comamonas testosteroni TA441, a Bacterium That Has a Cryptic Phenol Degradation Gene Cluster.</title>
        <authorList>
            <person name="Arai H."/>
            <person name="Ishii M."/>
        </authorList>
    </citation>
    <scope>NUCLEOTIDE SEQUENCE [LARGE SCALE GENOMIC DNA]</scope>
    <source>
        <strain evidence="12 13">TA441</strain>
    </source>
</reference>
<keyword evidence="9 10" id="KW-0408">Iron</keyword>
<protein>
    <recommendedName>
        <fullName evidence="10">2,3-dihydroxyphenylpropionate/2,3-dihydroxicinnamic acid 1,2-dioxygenase</fullName>
        <ecNumber evidence="10">1.13.11.16</ecNumber>
    </recommendedName>
    <alternativeName>
        <fullName evidence="10">3-carboxyethylcatechol 2,3-dioxygenase</fullName>
    </alternativeName>
</protein>
<evidence type="ECO:0000256" key="5">
    <source>
        <dbReference type="ARBA" id="ARBA00011881"/>
    </source>
</evidence>
<dbReference type="GO" id="GO:0008198">
    <property type="term" value="F:ferrous iron binding"/>
    <property type="evidence" value="ECO:0007669"/>
    <property type="project" value="InterPro"/>
</dbReference>
<comment type="catalytic activity">
    <reaction evidence="2 10">
        <text>3-(2,3-dihydroxyphenyl)propanoate + O2 = (2Z,4E)-2-hydroxy-6-oxonona-2,4-dienedioate + H(+)</text>
        <dbReference type="Rhea" id="RHEA:23840"/>
        <dbReference type="ChEBI" id="CHEBI:15378"/>
        <dbReference type="ChEBI" id="CHEBI:15379"/>
        <dbReference type="ChEBI" id="CHEBI:46951"/>
        <dbReference type="ChEBI" id="CHEBI:66887"/>
        <dbReference type="EC" id="1.13.11.16"/>
    </reaction>
</comment>
<dbReference type="InterPro" id="IPR023789">
    <property type="entry name" value="DHPP/DHXA_dioxygenase"/>
</dbReference>
<keyword evidence="7 10" id="KW-0223">Dioxygenase</keyword>
<evidence type="ECO:0000256" key="7">
    <source>
        <dbReference type="ARBA" id="ARBA00022964"/>
    </source>
</evidence>
<keyword evidence="8 10" id="KW-0560">Oxidoreductase</keyword>
<feature type="active site" description="Proton donor" evidence="10">
    <location>
        <position position="123"/>
    </location>
</feature>
<keyword evidence="6 10" id="KW-0058">Aromatic hydrocarbons catabolism</keyword>
<evidence type="ECO:0000256" key="8">
    <source>
        <dbReference type="ARBA" id="ARBA00023002"/>
    </source>
</evidence>
<proteinExistence type="inferred from homology"/>
<dbReference type="AlphaFoldDB" id="A0A5A7M843"/>
<dbReference type="Gene3D" id="3.40.830.10">
    <property type="entry name" value="LigB-like"/>
    <property type="match status" value="1"/>
</dbReference>
<dbReference type="SUPFAM" id="SSF53213">
    <property type="entry name" value="LigB-like"/>
    <property type="match status" value="1"/>
</dbReference>
<evidence type="ECO:0000313" key="13">
    <source>
        <dbReference type="Proteomes" id="UP000323105"/>
    </source>
</evidence>
<dbReference type="UniPathway" id="UPA00714"/>
<comment type="function">
    <text evidence="10">Catalyzes the non-heme iron(II)-dependent oxidative cleavage of 2,3-dihydroxyphenylpropionic acid and 2,3-dihydroxicinnamic acid into 2-hydroxy-6-ketononadienedioate and 2-hydroxy-6-ketononatrienedioate, respectively.</text>
</comment>
<dbReference type="EC" id="1.13.11.16" evidence="10"/>
<sequence>MSGSAIATARRAFLGMSHSPLLGLNPVAADDQIAIDKAIAAARAAVHEFAPELIVLLGPDHYNGFFNELMPPFCIGSQATAVGDYLSPAGPLNVAGELAIALADHLMDRHFDIAVSRRMLVDHGFSQALQFLWGDEMDTPPVIPIFMNAVAQPGIARMARCKALGEGVGSFLDQLPLRTLLIGSGGLSHEPPVPTLAHPDPAVRERITVRSTPTEQERELKTERVKAAGLALAHGDSWMKPLNPEWDLQWMDAMASGQLDGLCAMNEASIGAMAGNSAHESKTWLVARSALPANTRLSCPVRAYRAIPSLIAGYGVMFMHH</sequence>
<dbReference type="Pfam" id="PF02900">
    <property type="entry name" value="LigB"/>
    <property type="match status" value="1"/>
</dbReference>
<feature type="domain" description="Extradiol ring-cleavage dioxygenase class III enzyme subunit B" evidence="11">
    <location>
        <begin position="14"/>
        <end position="312"/>
    </location>
</feature>
<comment type="subunit">
    <text evidence="5 10">Homotetramer.</text>
</comment>
<comment type="catalytic activity">
    <reaction evidence="1 10">
        <text>(2E)-3-(2,3-dihydroxyphenyl)prop-2-enoate + O2 = (2Z,4E,7E)-2-hydroxy-6-oxonona-2,4,7-trienedioate + H(+)</text>
        <dbReference type="Rhea" id="RHEA:25054"/>
        <dbReference type="ChEBI" id="CHEBI:15378"/>
        <dbReference type="ChEBI" id="CHEBI:15379"/>
        <dbReference type="ChEBI" id="CHEBI:58642"/>
        <dbReference type="ChEBI" id="CHEBI:66888"/>
        <dbReference type="EC" id="1.13.11.16"/>
    </reaction>
</comment>
<dbReference type="GO" id="GO:0047070">
    <property type="term" value="F:3-carboxyethylcatechol 2,3-dioxygenase activity"/>
    <property type="evidence" value="ECO:0007669"/>
    <property type="project" value="UniProtKB-UniRule"/>
</dbReference>
<dbReference type="InterPro" id="IPR004183">
    <property type="entry name" value="Xdiol_dOase_suB"/>
</dbReference>
<dbReference type="SMR" id="A0A5A7M843"/>
<evidence type="ECO:0000256" key="3">
    <source>
        <dbReference type="ARBA" id="ARBA00005207"/>
    </source>
</evidence>
<evidence type="ECO:0000256" key="6">
    <source>
        <dbReference type="ARBA" id="ARBA00022797"/>
    </source>
</evidence>
<dbReference type="EMBL" id="BKBW01000001">
    <property type="protein sequence ID" value="GEQ73151.1"/>
    <property type="molecule type" value="Genomic_DNA"/>
</dbReference>
<comment type="cofactor">
    <cofactor evidence="10">
        <name>Fe(2+)</name>
        <dbReference type="ChEBI" id="CHEBI:29033"/>
    </cofactor>
</comment>